<dbReference type="GO" id="GO:0019068">
    <property type="term" value="P:virion assembly"/>
    <property type="evidence" value="ECO:0007669"/>
    <property type="project" value="InterPro"/>
</dbReference>
<dbReference type="RefSeq" id="WP_007003407.1">
    <property type="nucleotide sequence ID" value="NZ_GG770777.1"/>
</dbReference>
<dbReference type="InterPro" id="IPR006429">
    <property type="entry name" value="Phage_lambda_portal"/>
</dbReference>
<dbReference type="GO" id="GO:0005198">
    <property type="term" value="F:structural molecule activity"/>
    <property type="evidence" value="ECO:0007669"/>
    <property type="project" value="InterPro"/>
</dbReference>
<accession>D5RTG5</accession>
<dbReference type="Proteomes" id="UP000005324">
    <property type="component" value="Unassembled WGS sequence"/>
</dbReference>
<protein>
    <submittedName>
        <fullName evidence="2">Phage portal protein, lambda family</fullName>
    </submittedName>
</protein>
<name>D5RTG5_9PROT</name>
<organism evidence="2 3">
    <name type="scientific">Pseudoroseomonas cervicalis ATCC 49957</name>
    <dbReference type="NCBI Taxonomy" id="525371"/>
    <lineage>
        <taxon>Bacteria</taxon>
        <taxon>Pseudomonadati</taxon>
        <taxon>Pseudomonadota</taxon>
        <taxon>Alphaproteobacteria</taxon>
        <taxon>Acetobacterales</taxon>
        <taxon>Roseomonadaceae</taxon>
        <taxon>Roseomonas</taxon>
    </lineage>
</organism>
<sequence length="559" mass="62053">MAQIIDQHGNPIPAREIARARFRGRAGGGAQALVGRGGVPFDGADWTSSEMASWRPWLGSPDGEVNPYRDTVVARIRDLVRNDGWAAGTVTRTLDAVIGADFRLSSIPDYRALARRFGAAFDPVWAREFSDAFEQIHRAWATDPARYCDLGRRHSFTQICRLAFRHYLVEGEAVASIPWRPDRVGYGRARWATTVQTIDPDRLSNPNGVMDTETLRGGVELDGDEVPVAYHFRMAHLGDWFAAGKSVQWERLPRETEWGRPIVVHHFDADRAGQHRPVGGIFTPVLARLRMLAKYDQLEVQAAIVNAIFGAYIESPYDPDDIQSALNSDEAMSAYQQERAKFHEDRRLMAGDVRLATLYPGEKINTISSSRPASAFDMFEAAMLRNFAAATGNSYEAVSGDYRGSTYSSARQALLEAWRTLGRRRHEFGAGFCTPIAGALLEEAIDRGEVPLPAGAPDFAEARAEYLRCRWIGPGRGWIDPTKEPEGSRMKMASGLSTLQREAAENDGLDWEENLDQLALEQDAARRRGLNLVFATTGGQQQDPGAAPPERQEREGPRP</sequence>
<evidence type="ECO:0000256" key="1">
    <source>
        <dbReference type="SAM" id="MobiDB-lite"/>
    </source>
</evidence>
<evidence type="ECO:0000313" key="3">
    <source>
        <dbReference type="Proteomes" id="UP000005324"/>
    </source>
</evidence>
<dbReference type="EMBL" id="ADVL01000791">
    <property type="protein sequence ID" value="EFH09396.1"/>
    <property type="molecule type" value="Genomic_DNA"/>
</dbReference>
<keyword evidence="3" id="KW-1185">Reference proteome</keyword>
<gene>
    <name evidence="2" type="ORF">HMPREF0731_4377</name>
</gene>
<comment type="caution">
    <text evidence="2">The sequence shown here is derived from an EMBL/GenBank/DDBJ whole genome shotgun (WGS) entry which is preliminary data.</text>
</comment>
<dbReference type="Pfam" id="PF05136">
    <property type="entry name" value="Phage_portal_2"/>
    <property type="match status" value="1"/>
</dbReference>
<proteinExistence type="predicted"/>
<reference evidence="2 3" key="1">
    <citation type="submission" date="2010-04" db="EMBL/GenBank/DDBJ databases">
        <authorList>
            <person name="Qin X."/>
            <person name="Bachman B."/>
            <person name="Battles P."/>
            <person name="Bell A."/>
            <person name="Bess C."/>
            <person name="Bickham C."/>
            <person name="Chaboub L."/>
            <person name="Chen D."/>
            <person name="Coyle M."/>
            <person name="Deiros D.R."/>
            <person name="Dinh H."/>
            <person name="Forbes L."/>
            <person name="Fowler G."/>
            <person name="Francisco L."/>
            <person name="Fu Q."/>
            <person name="Gubbala S."/>
            <person name="Hale W."/>
            <person name="Han Y."/>
            <person name="Hemphill L."/>
            <person name="Highlander S.K."/>
            <person name="Hirani K."/>
            <person name="Hogues M."/>
            <person name="Jackson L."/>
            <person name="Jakkamsetti A."/>
            <person name="Javaid M."/>
            <person name="Jiang H."/>
            <person name="Korchina V."/>
            <person name="Kovar C."/>
            <person name="Lara F."/>
            <person name="Lee S."/>
            <person name="Mata R."/>
            <person name="Mathew T."/>
            <person name="Moen C."/>
            <person name="Morales K."/>
            <person name="Munidasa M."/>
            <person name="Nazareth L."/>
            <person name="Ngo R."/>
            <person name="Nguyen L."/>
            <person name="Okwuonu G."/>
            <person name="Ongeri F."/>
            <person name="Patil S."/>
            <person name="Petrosino J."/>
            <person name="Pham C."/>
            <person name="Pham P."/>
            <person name="Pu L.-L."/>
            <person name="Puazo M."/>
            <person name="Raj R."/>
            <person name="Reid J."/>
            <person name="Rouhana J."/>
            <person name="Saada N."/>
            <person name="Shang Y."/>
            <person name="Simmons D."/>
            <person name="Thornton R."/>
            <person name="Warren J."/>
            <person name="Weissenberger G."/>
            <person name="Zhang J."/>
            <person name="Zhang L."/>
            <person name="Zhou C."/>
            <person name="Zhu D."/>
            <person name="Muzny D."/>
            <person name="Worley K."/>
            <person name="Gibbs R."/>
        </authorList>
    </citation>
    <scope>NUCLEOTIDE SEQUENCE [LARGE SCALE GENOMIC DNA]</scope>
    <source>
        <strain evidence="2 3">ATCC 49957</strain>
    </source>
</reference>
<dbReference type="AlphaFoldDB" id="D5RTG5"/>
<dbReference type="OrthoDB" id="9770450at2"/>
<dbReference type="HOGENOM" id="CLU_027870_3_0_5"/>
<dbReference type="NCBIfam" id="TIGR01539">
    <property type="entry name" value="portal_lambda"/>
    <property type="match status" value="1"/>
</dbReference>
<feature type="region of interest" description="Disordered" evidence="1">
    <location>
        <begin position="532"/>
        <end position="559"/>
    </location>
</feature>
<evidence type="ECO:0000313" key="2">
    <source>
        <dbReference type="EMBL" id="EFH09396.1"/>
    </source>
</evidence>
<feature type="compositionally biased region" description="Basic and acidic residues" evidence="1">
    <location>
        <begin position="550"/>
        <end position="559"/>
    </location>
</feature>